<keyword evidence="6" id="KW-0547">Nucleotide-binding</keyword>
<evidence type="ECO:0000256" key="12">
    <source>
        <dbReference type="ARBA" id="ARBA00023014"/>
    </source>
</evidence>
<dbReference type="EC" id="5.6.2.3" evidence="16"/>
<dbReference type="EMBL" id="LR783391">
    <property type="protein sequence ID" value="CAB3226220.1"/>
    <property type="molecule type" value="mRNA"/>
</dbReference>
<dbReference type="CDD" id="cd17970">
    <property type="entry name" value="DEAHc_FancJ"/>
    <property type="match status" value="1"/>
</dbReference>
<evidence type="ECO:0000256" key="2">
    <source>
        <dbReference type="ARBA" id="ARBA00004123"/>
    </source>
</evidence>
<evidence type="ECO:0000256" key="14">
    <source>
        <dbReference type="ARBA" id="ARBA00023235"/>
    </source>
</evidence>
<dbReference type="InterPro" id="IPR027417">
    <property type="entry name" value="P-loop_NTPase"/>
</dbReference>
<dbReference type="Gene3D" id="3.40.50.300">
    <property type="entry name" value="P-loop containing nucleotide triphosphate hydrolases"/>
    <property type="match status" value="2"/>
</dbReference>
<evidence type="ECO:0000256" key="10">
    <source>
        <dbReference type="ARBA" id="ARBA00022840"/>
    </source>
</evidence>
<evidence type="ECO:0000256" key="13">
    <source>
        <dbReference type="ARBA" id="ARBA00023204"/>
    </source>
</evidence>
<evidence type="ECO:0000256" key="15">
    <source>
        <dbReference type="ARBA" id="ARBA00023242"/>
    </source>
</evidence>
<protein>
    <recommendedName>
        <fullName evidence="16">DNA 5'-3' helicase</fullName>
        <ecNumber evidence="16">5.6.2.3</ecNumber>
    </recommendedName>
    <alternativeName>
        <fullName evidence="18">DNA 5'-3' helicase FANCJ</fullName>
    </alternativeName>
</protein>
<evidence type="ECO:0000256" key="4">
    <source>
        <dbReference type="ARBA" id="ARBA00022485"/>
    </source>
</evidence>
<keyword evidence="5" id="KW-0479">Metal-binding</keyword>
<dbReference type="GO" id="GO:0043139">
    <property type="term" value="F:5'-3' DNA helicase activity"/>
    <property type="evidence" value="ECO:0007669"/>
    <property type="project" value="UniProtKB-EC"/>
</dbReference>
<dbReference type="InterPro" id="IPR014013">
    <property type="entry name" value="Helic_SF1/SF2_ATP-bd_DinG/Rad3"/>
</dbReference>
<evidence type="ECO:0000256" key="17">
    <source>
        <dbReference type="ARBA" id="ARBA00048954"/>
    </source>
</evidence>
<dbReference type="GO" id="GO:0051539">
    <property type="term" value="F:4 iron, 4 sulfur cluster binding"/>
    <property type="evidence" value="ECO:0007669"/>
    <property type="project" value="UniProtKB-KW"/>
</dbReference>
<evidence type="ECO:0000259" key="19">
    <source>
        <dbReference type="PROSITE" id="PS51193"/>
    </source>
</evidence>
<proteinExistence type="evidence at transcript level"/>
<dbReference type="PANTHER" id="PTHR11472">
    <property type="entry name" value="DNA REPAIR DEAD HELICASE RAD3/XP-D SUBFAMILY MEMBER"/>
    <property type="match status" value="1"/>
</dbReference>
<comment type="catalytic activity">
    <reaction evidence="17">
        <text>ATP + H2O = ADP + phosphate + H(+)</text>
        <dbReference type="Rhea" id="RHEA:13065"/>
        <dbReference type="ChEBI" id="CHEBI:15377"/>
        <dbReference type="ChEBI" id="CHEBI:15378"/>
        <dbReference type="ChEBI" id="CHEBI:30616"/>
        <dbReference type="ChEBI" id="CHEBI:43474"/>
        <dbReference type="ChEBI" id="CHEBI:456216"/>
        <dbReference type="EC" id="5.6.2.3"/>
    </reaction>
</comment>
<comment type="similarity">
    <text evidence="3">Belongs to the DEAD box helicase family. DEAH subfamily.</text>
</comment>
<evidence type="ECO:0000313" key="20">
    <source>
        <dbReference type="EMBL" id="CAB3226220.1"/>
    </source>
</evidence>
<keyword evidence="12" id="KW-0411">Iron-sulfur</keyword>
<dbReference type="GO" id="GO:1990918">
    <property type="term" value="P:double-strand break repair involved in meiotic recombination"/>
    <property type="evidence" value="ECO:0007669"/>
    <property type="project" value="TreeGrafter"/>
</dbReference>
<dbReference type="GO" id="GO:0005634">
    <property type="term" value="C:nucleus"/>
    <property type="evidence" value="ECO:0007669"/>
    <property type="project" value="UniProtKB-SubCell"/>
</dbReference>
<keyword evidence="11" id="KW-0408">Iron</keyword>
<dbReference type="SUPFAM" id="SSF52540">
    <property type="entry name" value="P-loop containing nucleoside triphosphate hydrolases"/>
    <property type="match status" value="1"/>
</dbReference>
<dbReference type="FunFam" id="3.40.50.300:FF:000731">
    <property type="entry name" value="Fanconi anemia group J protein homolog"/>
    <property type="match status" value="1"/>
</dbReference>
<organism evidence="20">
    <name type="scientific">Phallusia mammillata</name>
    <dbReference type="NCBI Taxonomy" id="59560"/>
    <lineage>
        <taxon>Eukaryota</taxon>
        <taxon>Metazoa</taxon>
        <taxon>Chordata</taxon>
        <taxon>Tunicata</taxon>
        <taxon>Ascidiacea</taxon>
        <taxon>Phlebobranchia</taxon>
        <taxon>Ascidiidae</taxon>
        <taxon>Phallusia</taxon>
    </lineage>
</organism>
<keyword evidence="15" id="KW-0539">Nucleus</keyword>
<dbReference type="Pfam" id="PF13307">
    <property type="entry name" value="Helicase_C_2"/>
    <property type="match status" value="1"/>
</dbReference>
<evidence type="ECO:0000256" key="5">
    <source>
        <dbReference type="ARBA" id="ARBA00022723"/>
    </source>
</evidence>
<dbReference type="GO" id="GO:0005524">
    <property type="term" value="F:ATP binding"/>
    <property type="evidence" value="ECO:0007669"/>
    <property type="project" value="UniProtKB-KW"/>
</dbReference>
<evidence type="ECO:0000256" key="6">
    <source>
        <dbReference type="ARBA" id="ARBA00022741"/>
    </source>
</evidence>
<keyword evidence="8" id="KW-0378">Hydrolase</keyword>
<dbReference type="GO" id="GO:0016818">
    <property type="term" value="F:hydrolase activity, acting on acid anhydrides, in phosphorus-containing anhydrides"/>
    <property type="evidence" value="ECO:0007669"/>
    <property type="project" value="InterPro"/>
</dbReference>
<evidence type="ECO:0000256" key="1">
    <source>
        <dbReference type="ARBA" id="ARBA00001966"/>
    </source>
</evidence>
<dbReference type="NCBIfam" id="TIGR00604">
    <property type="entry name" value="rad3"/>
    <property type="match status" value="1"/>
</dbReference>
<keyword evidence="9" id="KW-0347">Helicase</keyword>
<evidence type="ECO:0000256" key="18">
    <source>
        <dbReference type="ARBA" id="ARBA00082714"/>
    </source>
</evidence>
<evidence type="ECO:0000256" key="11">
    <source>
        <dbReference type="ARBA" id="ARBA00023004"/>
    </source>
</evidence>
<accession>A0A6F9D8K4</accession>
<keyword evidence="4" id="KW-0004">4Fe-4S</keyword>
<dbReference type="InterPro" id="IPR013020">
    <property type="entry name" value="Rad3/Chl1-like"/>
</dbReference>
<name>A0A6F9D8K4_9ASCI</name>
<dbReference type="GO" id="GO:0046872">
    <property type="term" value="F:metal ion binding"/>
    <property type="evidence" value="ECO:0007669"/>
    <property type="project" value="UniProtKB-KW"/>
</dbReference>
<gene>
    <name evidence="20" type="primary">Brip1</name>
</gene>
<feature type="domain" description="Helicase ATP-binding" evidence="19">
    <location>
        <begin position="14"/>
        <end position="314"/>
    </location>
</feature>
<evidence type="ECO:0000256" key="16">
    <source>
        <dbReference type="ARBA" id="ARBA00044969"/>
    </source>
</evidence>
<keyword evidence="10" id="KW-0067">ATP-binding</keyword>
<dbReference type="InterPro" id="IPR010614">
    <property type="entry name" value="RAD3-like_helicase_DEAD"/>
</dbReference>
<dbReference type="SMART" id="SM00488">
    <property type="entry name" value="DEXDc2"/>
    <property type="match status" value="1"/>
</dbReference>
<keyword evidence="14" id="KW-0413">Isomerase</keyword>
<dbReference type="PROSITE" id="PS51193">
    <property type="entry name" value="HELICASE_ATP_BIND_2"/>
    <property type="match status" value="1"/>
</dbReference>
<keyword evidence="13" id="KW-0234">DNA repair</keyword>
<dbReference type="InterPro" id="IPR006554">
    <property type="entry name" value="Helicase-like_DEXD_c2"/>
</dbReference>
<dbReference type="InterPro" id="IPR006555">
    <property type="entry name" value="ATP-dep_Helicase_C"/>
</dbReference>
<comment type="subcellular location">
    <subcellularLocation>
        <location evidence="2">Nucleus</location>
    </subcellularLocation>
</comment>
<dbReference type="CDD" id="cd18788">
    <property type="entry name" value="SF2_C_XPD"/>
    <property type="match status" value="1"/>
</dbReference>
<evidence type="ECO:0000256" key="3">
    <source>
        <dbReference type="ARBA" id="ARBA00008792"/>
    </source>
</evidence>
<dbReference type="GO" id="GO:0003677">
    <property type="term" value="F:DNA binding"/>
    <property type="evidence" value="ECO:0007669"/>
    <property type="project" value="InterPro"/>
</dbReference>
<evidence type="ECO:0000256" key="7">
    <source>
        <dbReference type="ARBA" id="ARBA00022763"/>
    </source>
</evidence>
<sequence length="1054" mass="118792">MAENVPDQTKLMISGVPVKFPFKPYPSQLSLMNRIINGLQNRQHCLLESPTGSGKSLALLCSALAWQQDMQNKIDASFNAEHTHYDDQNQCEVTCNGCIDQEEMKESHKESVPKIWFGTRTHKQIAQITHELARTAYKSVNMSILSSREHSCIHPVNMTSKNKNDGCRDLLKGRHEELPDTHCVYYQNVHRMKTHDHLRSCGLTSAWDLEDLVKLGNRIKACPYYSTRELISMASIIFCPYNYLIDPSIRSQMSINLTDQIVILDEAHNVEDSAREAASFTVNEPELVNTLADLDHLIADCIKVDAHKGLHLLCTKVGEWMQNHLTDLSESGFEVWSRVWVGSEFLEHFEEWGITADTLPILSKSFNDAMDTSESEEENPPLLHTASQSLLGGLFQVLANLFVCGKKFAADYRITLIRSSEYGVPPPRRTRDGWVSINKRSTKHYNIKLHFWCLNPAVSFGHMECTRTVVLTSGTLSPMSSFSSELGVDFPIRLEAPHVIPDSQVWVGSVGSGPGGHQLQATYQNTNSYEFQDELGKLVGHVCEIIPNGVLCFFSSYKILEKLTERWKNTGIWGAISNKKHILAEPHGRNKRNFDEILETFYEYVSPDSDSGMTGALLLAVCRGKVSEGLDFSDNNARAVITVGIPFPNFKDKQVELKRKYNDMNSKTKGLLTGSDWYEIQAYRALNQALGRCIRHRNDWGALIIVDNRFCSNPRKYCQGLSKWVRQKVKKFSAFSMVTESLTAFCKLQQDRENGKSGETDLSYSSFFQSVSNTSTQSAIEKKQGCSEDFLPTIVKRPSTQKKAQANLSTVENTMDNYFVEKQNKTVVLNTPEKTKDVIIIPESPEIMDDIDEDDDFKSCFSGTSGKRKSLSSKISNKSSIADQLAKKCKMSIDFDKASEIQNGKNHVKQEASENCEEENSCEIVQRKTRRKQHPKKGTKNKKLVKCAVCCEKLATIRTDLKKLPNASNYILNQFPRSTEVFSAALSKTELSGVQTVNFTLDSIVLNSVWSDADKKAYMFFQCIECNVIVGFKALPMEAETNQVLFFCSDISVT</sequence>
<dbReference type="GO" id="GO:0006289">
    <property type="term" value="P:nucleotide-excision repair"/>
    <property type="evidence" value="ECO:0007669"/>
    <property type="project" value="TreeGrafter"/>
</dbReference>
<comment type="cofactor">
    <cofactor evidence="1">
        <name>[4Fe-4S] cluster</name>
        <dbReference type="ChEBI" id="CHEBI:49883"/>
    </cofactor>
</comment>
<reference evidence="20" key="1">
    <citation type="submission" date="2020-04" db="EMBL/GenBank/DDBJ databases">
        <authorList>
            <person name="Neveu A P."/>
        </authorList>
    </citation>
    <scope>NUCLEOTIDE SEQUENCE</scope>
    <source>
        <tissue evidence="20">Whole embryo</tissue>
    </source>
</reference>
<dbReference type="Pfam" id="PF06733">
    <property type="entry name" value="DEAD_2"/>
    <property type="match status" value="1"/>
</dbReference>
<evidence type="ECO:0000256" key="8">
    <source>
        <dbReference type="ARBA" id="ARBA00022801"/>
    </source>
</evidence>
<dbReference type="SMART" id="SM00491">
    <property type="entry name" value="HELICc2"/>
    <property type="match status" value="1"/>
</dbReference>
<dbReference type="PANTHER" id="PTHR11472:SF47">
    <property type="entry name" value="FANCONI ANEMIA GROUP J PROTEIN"/>
    <property type="match status" value="1"/>
</dbReference>
<dbReference type="InterPro" id="IPR045028">
    <property type="entry name" value="DinG/Rad3-like"/>
</dbReference>
<dbReference type="AlphaFoldDB" id="A0A6F9D8K4"/>
<evidence type="ECO:0000256" key="9">
    <source>
        <dbReference type="ARBA" id="ARBA00022806"/>
    </source>
</evidence>
<keyword evidence="7" id="KW-0227">DNA damage</keyword>